<dbReference type="GO" id="GO:0009267">
    <property type="term" value="P:cellular response to starvation"/>
    <property type="evidence" value="ECO:0007669"/>
    <property type="project" value="TreeGrafter"/>
</dbReference>
<keyword evidence="7" id="KW-1185">Reference proteome</keyword>
<dbReference type="GO" id="GO:0010507">
    <property type="term" value="P:negative regulation of autophagy"/>
    <property type="evidence" value="ECO:0007669"/>
    <property type="project" value="TreeGrafter"/>
</dbReference>
<evidence type="ECO:0000313" key="6">
    <source>
        <dbReference type="EMBL" id="ETN73786.1"/>
    </source>
</evidence>
<comment type="similarity">
    <text evidence="1 5">Belongs to the GTR/RAG GTP-binding protein family.</text>
</comment>
<protein>
    <submittedName>
        <fullName evidence="6">Uncharacterized protein</fullName>
    </submittedName>
</protein>
<dbReference type="GO" id="GO:0003924">
    <property type="term" value="F:GTPase activity"/>
    <property type="evidence" value="ECO:0007669"/>
    <property type="project" value="TreeGrafter"/>
</dbReference>
<evidence type="ECO:0000256" key="5">
    <source>
        <dbReference type="RuleBase" id="RU367014"/>
    </source>
</evidence>
<dbReference type="GO" id="GO:1990131">
    <property type="term" value="C:Gtr1-Gtr2 GTPase complex"/>
    <property type="evidence" value="ECO:0007669"/>
    <property type="project" value="TreeGrafter"/>
</dbReference>
<dbReference type="Pfam" id="PF04670">
    <property type="entry name" value="Gtr1_RagA"/>
    <property type="match status" value="1"/>
</dbReference>
<evidence type="ECO:0000256" key="1">
    <source>
        <dbReference type="ARBA" id="ARBA00007756"/>
    </source>
</evidence>
<organism evidence="6 7">
    <name type="scientific">Necator americanus</name>
    <name type="common">Human hookworm</name>
    <dbReference type="NCBI Taxonomy" id="51031"/>
    <lineage>
        <taxon>Eukaryota</taxon>
        <taxon>Metazoa</taxon>
        <taxon>Ecdysozoa</taxon>
        <taxon>Nematoda</taxon>
        <taxon>Chromadorea</taxon>
        <taxon>Rhabditida</taxon>
        <taxon>Rhabditina</taxon>
        <taxon>Rhabditomorpha</taxon>
        <taxon>Strongyloidea</taxon>
        <taxon>Ancylostomatidae</taxon>
        <taxon>Bunostominae</taxon>
        <taxon>Necator</taxon>
    </lineage>
</organism>
<dbReference type="OrthoDB" id="26136at2759"/>
<dbReference type="InterPro" id="IPR027417">
    <property type="entry name" value="P-loop_NTPase"/>
</dbReference>
<dbReference type="GO" id="GO:0005764">
    <property type="term" value="C:lysosome"/>
    <property type="evidence" value="ECO:0007669"/>
    <property type="project" value="TreeGrafter"/>
</dbReference>
<dbReference type="GO" id="GO:0005634">
    <property type="term" value="C:nucleus"/>
    <property type="evidence" value="ECO:0007669"/>
    <property type="project" value="TreeGrafter"/>
</dbReference>
<gene>
    <name evidence="6" type="ORF">NECAME_13418</name>
</gene>
<dbReference type="PANTHER" id="PTHR11259:SF2">
    <property type="entry name" value="GH16429P"/>
    <property type="match status" value="1"/>
</dbReference>
<reference evidence="7" key="1">
    <citation type="journal article" date="2014" name="Nat. Genet.">
        <title>Genome of the human hookworm Necator americanus.</title>
        <authorList>
            <person name="Tang Y.T."/>
            <person name="Gao X."/>
            <person name="Rosa B.A."/>
            <person name="Abubucker S."/>
            <person name="Hallsworth-Pepin K."/>
            <person name="Martin J."/>
            <person name="Tyagi R."/>
            <person name="Heizer E."/>
            <person name="Zhang X."/>
            <person name="Bhonagiri-Palsikar V."/>
            <person name="Minx P."/>
            <person name="Warren W.C."/>
            <person name="Wang Q."/>
            <person name="Zhan B."/>
            <person name="Hotez P.J."/>
            <person name="Sternberg P.W."/>
            <person name="Dougall A."/>
            <person name="Gaze S.T."/>
            <person name="Mulvenna J."/>
            <person name="Sotillo J."/>
            <person name="Ranganathan S."/>
            <person name="Rabelo E.M."/>
            <person name="Wilson R.K."/>
            <person name="Felgner P.L."/>
            <person name="Bethony J."/>
            <person name="Hawdon J.M."/>
            <person name="Gasser R.B."/>
            <person name="Loukas A."/>
            <person name="Mitreva M."/>
        </authorList>
    </citation>
    <scope>NUCLEOTIDE SEQUENCE [LARGE SCALE GENOMIC DNA]</scope>
</reference>
<dbReference type="Proteomes" id="UP000053676">
    <property type="component" value="Unassembled WGS sequence"/>
</dbReference>
<sequence>MIHRFVIALIIMSGKTSIRKVVFQKMSPNETLFVESTARVTKDVIASSFINFETLEFPGQMDPFDSSLDPVATFRRCGKYIVH</sequence>
<dbReference type="KEGG" id="nai:NECAME_13418"/>
<dbReference type="InterPro" id="IPR006762">
    <property type="entry name" value="Gtr1_RagA"/>
</dbReference>
<dbReference type="PANTHER" id="PTHR11259">
    <property type="entry name" value="RAS-RELATED GTP BINDING RAG/GTR YEAST"/>
    <property type="match status" value="1"/>
</dbReference>
<keyword evidence="2 5" id="KW-0547">Nucleotide-binding</keyword>
<comment type="catalytic activity">
    <reaction evidence="4">
        <text>GTP + H2O = GDP + phosphate + H(+)</text>
        <dbReference type="Rhea" id="RHEA:19669"/>
        <dbReference type="ChEBI" id="CHEBI:15377"/>
        <dbReference type="ChEBI" id="CHEBI:15378"/>
        <dbReference type="ChEBI" id="CHEBI:37565"/>
        <dbReference type="ChEBI" id="CHEBI:43474"/>
        <dbReference type="ChEBI" id="CHEBI:58189"/>
    </reaction>
    <physiologicalReaction direction="left-to-right" evidence="4">
        <dbReference type="Rhea" id="RHEA:19670"/>
    </physiologicalReaction>
</comment>
<evidence type="ECO:0000256" key="2">
    <source>
        <dbReference type="ARBA" id="ARBA00022741"/>
    </source>
</evidence>
<evidence type="ECO:0000313" key="7">
    <source>
        <dbReference type="Proteomes" id="UP000053676"/>
    </source>
</evidence>
<dbReference type="STRING" id="51031.W2SY52"/>
<dbReference type="Gene3D" id="3.40.50.300">
    <property type="entry name" value="P-loop containing nucleotide triphosphate hydrolases"/>
    <property type="match status" value="1"/>
</dbReference>
<keyword evidence="3 5" id="KW-0342">GTP-binding</keyword>
<evidence type="ECO:0000256" key="4">
    <source>
        <dbReference type="ARBA" id="ARBA00049117"/>
    </source>
</evidence>
<proteinExistence type="inferred from homology"/>
<dbReference type="AlphaFoldDB" id="W2SY52"/>
<dbReference type="EMBL" id="KI660415">
    <property type="protein sequence ID" value="ETN73786.1"/>
    <property type="molecule type" value="Genomic_DNA"/>
</dbReference>
<dbReference type="GO" id="GO:1904263">
    <property type="term" value="P:positive regulation of TORC1 signaling"/>
    <property type="evidence" value="ECO:0007669"/>
    <property type="project" value="TreeGrafter"/>
</dbReference>
<evidence type="ECO:0000256" key="3">
    <source>
        <dbReference type="ARBA" id="ARBA00023134"/>
    </source>
</evidence>
<accession>W2SY52</accession>
<name>W2SY52_NECAM</name>
<dbReference type="GO" id="GO:0005525">
    <property type="term" value="F:GTP binding"/>
    <property type="evidence" value="ECO:0007669"/>
    <property type="project" value="UniProtKB-UniRule"/>
</dbReference>